<dbReference type="OrthoDB" id="5132974at2759"/>
<gene>
    <name evidence="2" type="ORF">TGAMA5MH_08359</name>
</gene>
<proteinExistence type="predicted"/>
<dbReference type="Proteomes" id="UP000236546">
    <property type="component" value="Unassembled WGS sequence"/>
</dbReference>
<evidence type="ECO:0000256" key="1">
    <source>
        <dbReference type="SAM" id="MobiDB-lite"/>
    </source>
</evidence>
<reference evidence="2 3" key="1">
    <citation type="submission" date="2017-02" db="EMBL/GenBank/DDBJ databases">
        <title>Genomes of Trichoderma spp. with biocontrol activity.</title>
        <authorList>
            <person name="Gardiner D."/>
            <person name="Kazan K."/>
            <person name="Vos C."/>
            <person name="Harvey P."/>
        </authorList>
    </citation>
    <scope>NUCLEOTIDE SEQUENCE [LARGE SCALE GENOMIC DNA]</scope>
    <source>
        <strain evidence="2 3">A5MH</strain>
    </source>
</reference>
<comment type="caution">
    <text evidence="2">The sequence shown here is derived from an EMBL/GenBank/DDBJ whole genome shotgun (WGS) entry which is preliminary data.</text>
</comment>
<feature type="compositionally biased region" description="Basic and acidic residues" evidence="1">
    <location>
        <begin position="16"/>
        <end position="25"/>
    </location>
</feature>
<dbReference type="EMBL" id="MTYH01000076">
    <property type="protein sequence ID" value="PNP39688.1"/>
    <property type="molecule type" value="Genomic_DNA"/>
</dbReference>
<evidence type="ECO:0000313" key="3">
    <source>
        <dbReference type="Proteomes" id="UP000236546"/>
    </source>
</evidence>
<name>A0A2K0T2D6_9HYPO</name>
<feature type="compositionally biased region" description="Polar residues" evidence="1">
    <location>
        <begin position="1"/>
        <end position="13"/>
    </location>
</feature>
<feature type="region of interest" description="Disordered" evidence="1">
    <location>
        <begin position="1"/>
        <end position="111"/>
    </location>
</feature>
<feature type="compositionally biased region" description="Basic and acidic residues" evidence="1">
    <location>
        <begin position="86"/>
        <end position="96"/>
    </location>
</feature>
<dbReference type="AlphaFoldDB" id="A0A2K0T2D6"/>
<sequence>MSDAVTHSSSPVMDSSRYDDVEKAVSSDSTPKGVVMTWQLKALLAGRTPLPSSRPKRKSDEMESPESSDHLDNPTLEDAPSAKCVDGSHNKDDKETTTVSHVPQDRKETME</sequence>
<protein>
    <submittedName>
        <fullName evidence="2">Uncharacterized protein</fullName>
    </submittedName>
</protein>
<organism evidence="2 3">
    <name type="scientific">Trichoderma gamsii</name>
    <dbReference type="NCBI Taxonomy" id="398673"/>
    <lineage>
        <taxon>Eukaryota</taxon>
        <taxon>Fungi</taxon>
        <taxon>Dikarya</taxon>
        <taxon>Ascomycota</taxon>
        <taxon>Pezizomycotina</taxon>
        <taxon>Sordariomycetes</taxon>
        <taxon>Hypocreomycetidae</taxon>
        <taxon>Hypocreales</taxon>
        <taxon>Hypocreaceae</taxon>
        <taxon>Trichoderma</taxon>
    </lineage>
</organism>
<accession>A0A2K0T2D6</accession>
<evidence type="ECO:0000313" key="2">
    <source>
        <dbReference type="EMBL" id="PNP39688.1"/>
    </source>
</evidence>